<dbReference type="RefSeq" id="WP_096569932.1">
    <property type="nucleotide sequence ID" value="NZ_JAQMTI010000327.1"/>
</dbReference>
<evidence type="ECO:0000313" key="2">
    <source>
        <dbReference type="Proteomes" id="UP001211711"/>
    </source>
</evidence>
<sequence>MNRCSSELVDLEVPKTDIVLGFISSHVRHFTGFASPYIS</sequence>
<dbReference type="InterPro" id="IPR035943">
    <property type="entry name" value="XisI-like_sf"/>
</dbReference>
<dbReference type="Gene3D" id="3.30.310.110">
    <property type="entry name" value="XisI-like"/>
    <property type="match status" value="1"/>
</dbReference>
<reference evidence="1 2" key="1">
    <citation type="submission" date="2023-01" db="EMBL/GenBank/DDBJ databases">
        <title>Genomes from the Australian National Cyanobacteria Reference Collection.</title>
        <authorList>
            <person name="Willis A."/>
            <person name="Lee E.M.F."/>
        </authorList>
    </citation>
    <scope>NUCLEOTIDE SEQUENCE [LARGE SCALE GENOMIC DNA]</scope>
    <source>
        <strain evidence="1 2">CS-549</strain>
    </source>
</reference>
<protein>
    <submittedName>
        <fullName evidence="1">Element excision factor XisI family protein</fullName>
    </submittedName>
</protein>
<organism evidence="1 2">
    <name type="scientific">Sphaerospermopsis kisseleviana CS-549</name>
    <dbReference type="NCBI Taxonomy" id="3021783"/>
    <lineage>
        <taxon>Bacteria</taxon>
        <taxon>Bacillati</taxon>
        <taxon>Cyanobacteriota</taxon>
        <taxon>Cyanophyceae</taxon>
        <taxon>Nostocales</taxon>
        <taxon>Aphanizomenonaceae</taxon>
        <taxon>Sphaerospermopsis</taxon>
        <taxon>Sphaerospermopsis kisseleviana</taxon>
    </lineage>
</organism>
<accession>A0ABT4ZZN6</accession>
<dbReference type="SUPFAM" id="SSF143847">
    <property type="entry name" value="XisI-like"/>
    <property type="match status" value="1"/>
</dbReference>
<name>A0ABT4ZZN6_9CYAN</name>
<dbReference type="Proteomes" id="UP001211711">
    <property type="component" value="Unassembled WGS sequence"/>
</dbReference>
<comment type="caution">
    <text evidence="1">The sequence shown here is derived from an EMBL/GenBank/DDBJ whole genome shotgun (WGS) entry which is preliminary data.</text>
</comment>
<gene>
    <name evidence="1" type="ORF">PN497_25640</name>
</gene>
<keyword evidence="2" id="KW-1185">Reference proteome</keyword>
<dbReference type="Pfam" id="PF08869">
    <property type="entry name" value="XisI"/>
    <property type="match status" value="1"/>
</dbReference>
<evidence type="ECO:0000313" key="1">
    <source>
        <dbReference type="EMBL" id="MDB9444709.1"/>
    </source>
</evidence>
<proteinExistence type="predicted"/>
<dbReference type="EMBL" id="JAQMTI010000327">
    <property type="protein sequence ID" value="MDB9444709.1"/>
    <property type="molecule type" value="Genomic_DNA"/>
</dbReference>
<dbReference type="InterPro" id="IPR014968">
    <property type="entry name" value="XisI"/>
</dbReference>